<name>A0A3P7NG07_DIBLA</name>
<accession>A0A3P7NG07</accession>
<evidence type="ECO:0000313" key="3">
    <source>
        <dbReference type="Proteomes" id="UP000281553"/>
    </source>
</evidence>
<dbReference type="AlphaFoldDB" id="A0A3P7NG07"/>
<dbReference type="EMBL" id="UYRU01102019">
    <property type="protein sequence ID" value="VDN41624.1"/>
    <property type="molecule type" value="Genomic_DNA"/>
</dbReference>
<feature type="transmembrane region" description="Helical" evidence="1">
    <location>
        <begin position="12"/>
        <end position="32"/>
    </location>
</feature>
<keyword evidence="1" id="KW-0472">Membrane</keyword>
<evidence type="ECO:0000313" key="2">
    <source>
        <dbReference type="EMBL" id="VDN41624.1"/>
    </source>
</evidence>
<dbReference type="Proteomes" id="UP000281553">
    <property type="component" value="Unassembled WGS sequence"/>
</dbReference>
<evidence type="ECO:0000256" key="1">
    <source>
        <dbReference type="SAM" id="Phobius"/>
    </source>
</evidence>
<reference evidence="2 3" key="1">
    <citation type="submission" date="2018-11" db="EMBL/GenBank/DDBJ databases">
        <authorList>
            <consortium name="Pathogen Informatics"/>
        </authorList>
    </citation>
    <scope>NUCLEOTIDE SEQUENCE [LARGE SCALE GENOMIC DNA]</scope>
</reference>
<keyword evidence="1" id="KW-1133">Transmembrane helix</keyword>
<sequence>MAGYTGIGEETAVSTLGATMLTICAAFALQAGNSKEQG</sequence>
<proteinExistence type="predicted"/>
<gene>
    <name evidence="2" type="ORF">DILT_LOCUS18595</name>
</gene>
<keyword evidence="3" id="KW-1185">Reference proteome</keyword>
<protein>
    <submittedName>
        <fullName evidence="2">Uncharacterized protein</fullName>
    </submittedName>
</protein>
<organism evidence="2 3">
    <name type="scientific">Dibothriocephalus latus</name>
    <name type="common">Fish tapeworm</name>
    <name type="synonym">Diphyllobothrium latum</name>
    <dbReference type="NCBI Taxonomy" id="60516"/>
    <lineage>
        <taxon>Eukaryota</taxon>
        <taxon>Metazoa</taxon>
        <taxon>Spiralia</taxon>
        <taxon>Lophotrochozoa</taxon>
        <taxon>Platyhelminthes</taxon>
        <taxon>Cestoda</taxon>
        <taxon>Eucestoda</taxon>
        <taxon>Diphyllobothriidea</taxon>
        <taxon>Diphyllobothriidae</taxon>
        <taxon>Dibothriocephalus</taxon>
    </lineage>
</organism>
<keyword evidence="1" id="KW-0812">Transmembrane</keyword>